<dbReference type="GO" id="GO:0006364">
    <property type="term" value="P:rRNA processing"/>
    <property type="evidence" value="ECO:0007669"/>
    <property type="project" value="TreeGrafter"/>
</dbReference>
<evidence type="ECO:0000256" key="2">
    <source>
        <dbReference type="ARBA" id="ARBA00018339"/>
    </source>
</evidence>
<dbReference type="OMA" id="KPYDLWG"/>
<keyword evidence="8" id="KW-1185">Reference proteome</keyword>
<keyword evidence="4 5" id="KW-0539">Nucleus</keyword>
<comment type="caution">
    <text evidence="7">The sequence shown here is derived from an EMBL/GenBank/DDBJ whole genome shotgun (WGS) entry which is preliminary data.</text>
</comment>
<dbReference type="Pfam" id="PF07767">
    <property type="entry name" value="Nop53"/>
    <property type="match status" value="1"/>
</dbReference>
<dbReference type="FunCoup" id="A0A151ZD11">
    <property type="interactions" value="117"/>
</dbReference>
<feature type="compositionally biased region" description="Basic and acidic residues" evidence="6">
    <location>
        <begin position="247"/>
        <end position="262"/>
    </location>
</feature>
<reference evidence="7 8" key="1">
    <citation type="submission" date="2015-12" db="EMBL/GenBank/DDBJ databases">
        <title>Dictyostelia acquired genes for synthesis and detection of signals that induce cell-type specialization by lateral gene transfer from prokaryotes.</title>
        <authorList>
            <person name="Gloeckner G."/>
            <person name="Schaap P."/>
        </authorList>
    </citation>
    <scope>NUCLEOTIDE SEQUENCE [LARGE SCALE GENOMIC DNA]</scope>
    <source>
        <strain evidence="7 8">TK</strain>
    </source>
</reference>
<accession>A0A151ZD11</accession>
<evidence type="ECO:0000256" key="4">
    <source>
        <dbReference type="ARBA" id="ARBA00023242"/>
    </source>
</evidence>
<dbReference type="GO" id="GO:0005654">
    <property type="term" value="C:nucleoplasm"/>
    <property type="evidence" value="ECO:0007669"/>
    <property type="project" value="UniProtKB-SubCell"/>
</dbReference>
<dbReference type="GO" id="GO:0000027">
    <property type="term" value="P:ribosomal large subunit assembly"/>
    <property type="evidence" value="ECO:0007669"/>
    <property type="project" value="UniProtKB-UniRule"/>
</dbReference>
<feature type="region of interest" description="Disordered" evidence="6">
    <location>
        <begin position="318"/>
        <end position="342"/>
    </location>
</feature>
<proteinExistence type="inferred from homology"/>
<evidence type="ECO:0000256" key="5">
    <source>
        <dbReference type="PIRNR" id="PIRNR017302"/>
    </source>
</evidence>
<dbReference type="AlphaFoldDB" id="A0A151ZD11"/>
<dbReference type="EMBL" id="LODT01000034">
    <property type="protein sequence ID" value="KYQ91830.1"/>
    <property type="molecule type" value="Genomic_DNA"/>
</dbReference>
<feature type="region of interest" description="Disordered" evidence="6">
    <location>
        <begin position="229"/>
        <end position="281"/>
    </location>
</feature>
<sequence length="421" mass="49464">MVHKKSQKQRKRVDAYKLTQEAHEKEIQDQLKFGKPAEKKSDKELFVIDKKGTLGDVNDTLKKEYTLSSDRILAPNPNVEIVSKDTEMKQESKDKTFMHDINNKSRFLKKHAKQYYDNKANANNKNQKRKLEDLWSVEAPVIRDVKEKIQKLDPEIQPYLDATLEDTKKLVVPSKTTLAKPLARKVKSVAIPEPGLSYNPDPEEHLDVLAMEKVKKIKEADEIKFFERSSNPKTRDFDASKYLNQKSQKDLEELERKEKEYEASLQPYQHEDKERITKKEKNKKLRRVEYQNKLKQLAEDDKFNKQIDQSEAYLQEIKEKEEKDAKERELRNEKKQQSKFEKTQKVGQFAVKHTYEPVLNVNELPKSLINLSNVKHNPLKERYLTLQKRNIIEGSGKKSPFAPLPWVKTFTKNSWKNTTSL</sequence>
<dbReference type="STRING" id="361077.A0A151ZD11"/>
<gene>
    <name evidence="7" type="ORF">DLAC_07631</name>
</gene>
<dbReference type="InParanoid" id="A0A151ZD11"/>
<dbReference type="Proteomes" id="UP000076078">
    <property type="component" value="Unassembled WGS sequence"/>
</dbReference>
<dbReference type="OrthoDB" id="5072at2759"/>
<evidence type="ECO:0000256" key="3">
    <source>
        <dbReference type="ARBA" id="ARBA00022517"/>
    </source>
</evidence>
<keyword evidence="3 5" id="KW-0690">Ribosome biogenesis</keyword>
<dbReference type="PANTHER" id="PTHR14211">
    <property type="entry name" value="GLIOMA SUPPRESSOR CANDIDATE REGION GENE 2"/>
    <property type="match status" value="1"/>
</dbReference>
<protein>
    <recommendedName>
        <fullName evidence="2 5">Ribosome biogenesis protein NOP53</fullName>
    </recommendedName>
</protein>
<comment type="subcellular location">
    <subcellularLocation>
        <location evidence="5">Nucleus</location>
        <location evidence="5">Nucleolus</location>
    </subcellularLocation>
    <subcellularLocation>
        <location evidence="5">Nucleus</location>
        <location evidence="5">Nucleoplasm</location>
    </subcellularLocation>
</comment>
<name>A0A151ZD11_TIELA</name>
<evidence type="ECO:0000313" key="7">
    <source>
        <dbReference type="EMBL" id="KYQ91830.1"/>
    </source>
</evidence>
<dbReference type="PIRSF" id="PIRSF017302">
    <property type="entry name" value="Gltscr2"/>
    <property type="match status" value="1"/>
</dbReference>
<dbReference type="InterPro" id="IPR011687">
    <property type="entry name" value="Nop53/GLTSCR2"/>
</dbReference>
<dbReference type="PANTHER" id="PTHR14211:SF7">
    <property type="entry name" value="RIBOSOME BIOGENESIS PROTEIN NOP53"/>
    <property type="match status" value="1"/>
</dbReference>
<comment type="function">
    <text evidence="5">May play a role in ribosome biogenesis.</text>
</comment>
<evidence type="ECO:0000313" key="8">
    <source>
        <dbReference type="Proteomes" id="UP000076078"/>
    </source>
</evidence>
<comment type="similarity">
    <text evidence="1 5">Belongs to the NOP53 family.</text>
</comment>
<organism evidence="7 8">
    <name type="scientific">Tieghemostelium lacteum</name>
    <name type="common">Slime mold</name>
    <name type="synonym">Dictyostelium lacteum</name>
    <dbReference type="NCBI Taxonomy" id="361077"/>
    <lineage>
        <taxon>Eukaryota</taxon>
        <taxon>Amoebozoa</taxon>
        <taxon>Evosea</taxon>
        <taxon>Eumycetozoa</taxon>
        <taxon>Dictyostelia</taxon>
        <taxon>Dictyosteliales</taxon>
        <taxon>Raperosteliaceae</taxon>
        <taxon>Tieghemostelium</taxon>
    </lineage>
</organism>
<dbReference type="GO" id="GO:0005730">
    <property type="term" value="C:nucleolus"/>
    <property type="evidence" value="ECO:0007669"/>
    <property type="project" value="UniProtKB-SubCell"/>
</dbReference>
<feature type="region of interest" description="Disordered" evidence="6">
    <location>
        <begin position="1"/>
        <end position="20"/>
    </location>
</feature>
<evidence type="ECO:0000256" key="6">
    <source>
        <dbReference type="SAM" id="MobiDB-lite"/>
    </source>
</evidence>
<evidence type="ECO:0000256" key="1">
    <source>
        <dbReference type="ARBA" id="ARBA00008838"/>
    </source>
</evidence>
<feature type="compositionally biased region" description="Basic residues" evidence="6">
    <location>
        <begin position="1"/>
        <end position="11"/>
    </location>
</feature>
<feature type="compositionally biased region" description="Basic and acidic residues" evidence="6">
    <location>
        <begin position="269"/>
        <end position="279"/>
    </location>
</feature>
<dbReference type="GO" id="GO:0008097">
    <property type="term" value="F:5S rRNA binding"/>
    <property type="evidence" value="ECO:0007669"/>
    <property type="project" value="TreeGrafter"/>
</dbReference>